<organism evidence="2 3">
    <name type="scientific">Coprinopsis cinerea (strain Okayama-7 / 130 / ATCC MYA-4618 / FGSC 9003)</name>
    <name type="common">Inky cap fungus</name>
    <name type="synonym">Hormographiella aspergillata</name>
    <dbReference type="NCBI Taxonomy" id="240176"/>
    <lineage>
        <taxon>Eukaryota</taxon>
        <taxon>Fungi</taxon>
        <taxon>Dikarya</taxon>
        <taxon>Basidiomycota</taxon>
        <taxon>Agaricomycotina</taxon>
        <taxon>Agaricomycetes</taxon>
        <taxon>Agaricomycetidae</taxon>
        <taxon>Agaricales</taxon>
        <taxon>Agaricineae</taxon>
        <taxon>Psathyrellaceae</taxon>
        <taxon>Coprinopsis</taxon>
    </lineage>
</organism>
<feature type="compositionally biased region" description="Basic and acidic residues" evidence="1">
    <location>
        <begin position="59"/>
        <end position="71"/>
    </location>
</feature>
<reference evidence="2 3" key="1">
    <citation type="journal article" date="2010" name="Proc. Natl. Acad. Sci. U.S.A.">
        <title>Insights into evolution of multicellular fungi from the assembled chromosomes of the mushroom Coprinopsis cinerea (Coprinus cinereus).</title>
        <authorList>
            <person name="Stajich J.E."/>
            <person name="Wilke S.K."/>
            <person name="Ahren D."/>
            <person name="Au C.H."/>
            <person name="Birren B.W."/>
            <person name="Borodovsky M."/>
            <person name="Burns C."/>
            <person name="Canback B."/>
            <person name="Casselton L.A."/>
            <person name="Cheng C.K."/>
            <person name="Deng J."/>
            <person name="Dietrich F.S."/>
            <person name="Fargo D.C."/>
            <person name="Farman M.L."/>
            <person name="Gathman A.C."/>
            <person name="Goldberg J."/>
            <person name="Guigo R."/>
            <person name="Hoegger P.J."/>
            <person name="Hooker J.B."/>
            <person name="Huggins A."/>
            <person name="James T.Y."/>
            <person name="Kamada T."/>
            <person name="Kilaru S."/>
            <person name="Kodira C."/>
            <person name="Kues U."/>
            <person name="Kupfer D."/>
            <person name="Kwan H.S."/>
            <person name="Lomsadze A."/>
            <person name="Li W."/>
            <person name="Lilly W.W."/>
            <person name="Ma L.J."/>
            <person name="Mackey A.J."/>
            <person name="Manning G."/>
            <person name="Martin F."/>
            <person name="Muraguchi H."/>
            <person name="Natvig D.O."/>
            <person name="Palmerini H."/>
            <person name="Ramesh M.A."/>
            <person name="Rehmeyer C.J."/>
            <person name="Roe B.A."/>
            <person name="Shenoy N."/>
            <person name="Stanke M."/>
            <person name="Ter-Hovhannisyan V."/>
            <person name="Tunlid A."/>
            <person name="Velagapudi R."/>
            <person name="Vision T.J."/>
            <person name="Zeng Q."/>
            <person name="Zolan M.E."/>
            <person name="Pukkila P.J."/>
        </authorList>
    </citation>
    <scope>NUCLEOTIDE SEQUENCE [LARGE SCALE GENOMIC DNA]</scope>
    <source>
        <strain evidence="3">Okayama-7 / 130 / ATCC MYA-4618 / FGSC 9003</strain>
    </source>
</reference>
<dbReference type="VEuPathDB" id="FungiDB:CC1G_00407"/>
<evidence type="ECO:0000256" key="1">
    <source>
        <dbReference type="SAM" id="MobiDB-lite"/>
    </source>
</evidence>
<feature type="compositionally biased region" description="Pro residues" evidence="1">
    <location>
        <begin position="9"/>
        <end position="26"/>
    </location>
</feature>
<dbReference type="EMBL" id="AACS02000005">
    <property type="protein sequence ID" value="EAU84888.1"/>
    <property type="molecule type" value="Genomic_DNA"/>
</dbReference>
<evidence type="ECO:0000313" key="2">
    <source>
        <dbReference type="EMBL" id="EAU84888.1"/>
    </source>
</evidence>
<feature type="compositionally biased region" description="Basic residues" evidence="1">
    <location>
        <begin position="29"/>
        <end position="39"/>
    </location>
</feature>
<dbReference type="RefSeq" id="XP_001837271.1">
    <property type="nucleotide sequence ID" value="XM_001837219.2"/>
</dbReference>
<dbReference type="eggNOG" id="ENOG502RD8E">
    <property type="taxonomic scope" value="Eukaryota"/>
</dbReference>
<dbReference type="OMA" id="GLGCESH"/>
<feature type="compositionally biased region" description="Pro residues" evidence="1">
    <location>
        <begin position="131"/>
        <end position="147"/>
    </location>
</feature>
<protein>
    <submittedName>
        <fullName evidence="2">Uncharacterized protein</fullName>
    </submittedName>
</protein>
<dbReference type="Proteomes" id="UP000001861">
    <property type="component" value="Unassembled WGS sequence"/>
</dbReference>
<feature type="region of interest" description="Disordered" evidence="1">
    <location>
        <begin position="172"/>
        <end position="219"/>
    </location>
</feature>
<feature type="region of interest" description="Disordered" evidence="1">
    <location>
        <begin position="1"/>
        <end position="160"/>
    </location>
</feature>
<feature type="compositionally biased region" description="Low complexity" evidence="1">
    <location>
        <begin position="101"/>
        <end position="114"/>
    </location>
</feature>
<accession>A8NXU6</accession>
<gene>
    <name evidence="2" type="ORF">CC1G_00407</name>
</gene>
<dbReference type="AlphaFoldDB" id="A8NXU6"/>
<keyword evidence="3" id="KW-1185">Reference proteome</keyword>
<dbReference type="KEGG" id="cci:CC1G_00407"/>
<dbReference type="InParanoid" id="A8NXU6"/>
<feature type="compositionally biased region" description="Low complexity" evidence="1">
    <location>
        <begin position="194"/>
        <end position="215"/>
    </location>
</feature>
<evidence type="ECO:0000313" key="3">
    <source>
        <dbReference type="Proteomes" id="UP000001861"/>
    </source>
</evidence>
<sequence>MSFYNRAESPPPRQPSPEPVYSPLPSPHMRARDRLRHRNSSPLVPPGLAPPRTLVQSKSCDHLRADAETSRRASLRVTEPKSLRRRVRSNLEPAKFAPFDSAPTSSQSSYASTPVNSPSRPQRRTISLAVPPSPSASPSIPPVPPLPDSARSSPLFKASAKDSAAHVTPIYLPDLQELSPASQRTAEKKPSKRPSLISLTGLSSSKSSSSPSPTEKSSRNIGMTCLKFFSLHKSSSRSFLRPGATSSQ</sequence>
<dbReference type="OrthoDB" id="3044976at2759"/>
<name>A8NXU6_COPC7</name>
<proteinExistence type="predicted"/>
<comment type="caution">
    <text evidence="2">The sequence shown here is derived from an EMBL/GenBank/DDBJ whole genome shotgun (WGS) entry which is preliminary data.</text>
</comment>
<dbReference type="GeneID" id="6013828"/>